<feature type="transmembrane region" description="Helical" evidence="3">
    <location>
        <begin position="143"/>
        <end position="160"/>
    </location>
</feature>
<keyword evidence="3" id="KW-0812">Transmembrane</keyword>
<evidence type="ECO:0000313" key="6">
    <source>
        <dbReference type="Proteomes" id="UP000570361"/>
    </source>
</evidence>
<dbReference type="SMART" id="SM00283">
    <property type="entry name" value="MA"/>
    <property type="match status" value="1"/>
</dbReference>
<accession>A0A7W5AWC2</accession>
<keyword evidence="3" id="KW-0472">Membrane</keyword>
<dbReference type="InterPro" id="IPR004089">
    <property type="entry name" value="MCPsignal_dom"/>
</dbReference>
<evidence type="ECO:0000256" key="3">
    <source>
        <dbReference type="SAM" id="Phobius"/>
    </source>
</evidence>
<feature type="transmembrane region" description="Helical" evidence="3">
    <location>
        <begin position="44"/>
        <end position="63"/>
    </location>
</feature>
<dbReference type="RefSeq" id="WP_183599228.1">
    <property type="nucleotide sequence ID" value="NZ_JACHXK010000003.1"/>
</dbReference>
<dbReference type="PANTHER" id="PTHR32089:SF114">
    <property type="entry name" value="METHYL-ACCEPTING CHEMOTAXIS PROTEIN MCPB"/>
    <property type="match status" value="1"/>
</dbReference>
<dbReference type="SUPFAM" id="SSF58104">
    <property type="entry name" value="Methyl-accepting chemotaxis protein (MCP) signaling domain"/>
    <property type="match status" value="1"/>
</dbReference>
<dbReference type="GO" id="GO:0016020">
    <property type="term" value="C:membrane"/>
    <property type="evidence" value="ECO:0007669"/>
    <property type="project" value="InterPro"/>
</dbReference>
<dbReference type="GO" id="GO:0007165">
    <property type="term" value="P:signal transduction"/>
    <property type="evidence" value="ECO:0007669"/>
    <property type="project" value="UniProtKB-KW"/>
</dbReference>
<reference evidence="5 6" key="1">
    <citation type="submission" date="2020-08" db="EMBL/GenBank/DDBJ databases">
        <title>Genomic Encyclopedia of Type Strains, Phase III (KMG-III): the genomes of soil and plant-associated and newly described type strains.</title>
        <authorList>
            <person name="Whitman W."/>
        </authorList>
    </citation>
    <scope>NUCLEOTIDE SEQUENCE [LARGE SCALE GENOMIC DNA]</scope>
    <source>
        <strain evidence="5 6">CECT 5862</strain>
    </source>
</reference>
<name>A0A7W5AWC2_9BACL</name>
<feature type="transmembrane region" description="Helical" evidence="3">
    <location>
        <begin position="114"/>
        <end position="131"/>
    </location>
</feature>
<keyword evidence="1 2" id="KW-0807">Transducer</keyword>
<keyword evidence="6" id="KW-1185">Reference proteome</keyword>
<evidence type="ECO:0000256" key="1">
    <source>
        <dbReference type="ARBA" id="ARBA00023224"/>
    </source>
</evidence>
<dbReference type="EMBL" id="JACHXK010000003">
    <property type="protein sequence ID" value="MBB3109802.1"/>
    <property type="molecule type" value="Genomic_DNA"/>
</dbReference>
<dbReference type="Pfam" id="PF00015">
    <property type="entry name" value="MCPsignal"/>
    <property type="match status" value="1"/>
</dbReference>
<dbReference type="PANTHER" id="PTHR32089">
    <property type="entry name" value="METHYL-ACCEPTING CHEMOTAXIS PROTEIN MCPB"/>
    <property type="match status" value="1"/>
</dbReference>
<sequence length="491" mass="53410">MDRMTAILQEDLRLKNRLVFIALTITVVLAALMYFSISLDMTRKLTLIAVDVTSIVVVGFMHFRSVKERAVPYVAVGMLTVIFLVTSFVIPSVVNVLQVYFILAVSLVYMNRKVLSTGFVAGAVLLGAYFYNGDQFGLKPDHIIAHVFFYLVISITLLSFQKIADRMLGQLGATQTETQELLHKIEGQSAMLRDSVMVISDNMRTVSAGSSENAVSFKEMNKAVQDISDGAVSQTEVLLEVSESVRTSNEQLQVMFQSLHQLRSMTEHAADSSGKGEGIVGDLYSLITEFEGQVQHAATEVDKLAAQVHSSAQLISTIQEIASQTNLLSLNASIEAARAGEAGKGFAVVASEIRKLADMSAQAAEQISGNLNNVASTSNSTQSNMRSIALQMQQCLRMAVETKEIFMQINESVIELNRQASNYDGSIQSVAASSETIEKSSTYLASVSEETTATLQQLAATLNVLVNQNANVLERIQHNERALEDLVAATA</sequence>
<dbReference type="Gene3D" id="1.10.287.950">
    <property type="entry name" value="Methyl-accepting chemotaxis protein"/>
    <property type="match status" value="1"/>
</dbReference>
<evidence type="ECO:0000256" key="2">
    <source>
        <dbReference type="PROSITE-ProRule" id="PRU00284"/>
    </source>
</evidence>
<feature type="transmembrane region" description="Helical" evidence="3">
    <location>
        <begin position="18"/>
        <end position="37"/>
    </location>
</feature>
<gene>
    <name evidence="5" type="ORF">FHS18_001865</name>
</gene>
<keyword evidence="3" id="KW-1133">Transmembrane helix</keyword>
<feature type="domain" description="Methyl-accepting transducer" evidence="4">
    <location>
        <begin position="209"/>
        <end position="459"/>
    </location>
</feature>
<dbReference type="AlphaFoldDB" id="A0A7W5AWC2"/>
<comment type="caution">
    <text evidence="5">The sequence shown here is derived from an EMBL/GenBank/DDBJ whole genome shotgun (WGS) entry which is preliminary data.</text>
</comment>
<dbReference type="Proteomes" id="UP000570361">
    <property type="component" value="Unassembled WGS sequence"/>
</dbReference>
<proteinExistence type="predicted"/>
<dbReference type="PROSITE" id="PS50111">
    <property type="entry name" value="CHEMOTAXIS_TRANSDUC_2"/>
    <property type="match status" value="1"/>
</dbReference>
<protein>
    <submittedName>
        <fullName evidence="5">Methyl-accepting chemotaxis protein</fullName>
    </submittedName>
</protein>
<feature type="transmembrane region" description="Helical" evidence="3">
    <location>
        <begin position="75"/>
        <end position="102"/>
    </location>
</feature>
<evidence type="ECO:0000259" key="4">
    <source>
        <dbReference type="PROSITE" id="PS50111"/>
    </source>
</evidence>
<evidence type="ECO:0000313" key="5">
    <source>
        <dbReference type="EMBL" id="MBB3109802.1"/>
    </source>
</evidence>
<organism evidence="5 6">
    <name type="scientific">Paenibacillus phyllosphaerae</name>
    <dbReference type="NCBI Taxonomy" id="274593"/>
    <lineage>
        <taxon>Bacteria</taxon>
        <taxon>Bacillati</taxon>
        <taxon>Bacillota</taxon>
        <taxon>Bacilli</taxon>
        <taxon>Bacillales</taxon>
        <taxon>Paenibacillaceae</taxon>
        <taxon>Paenibacillus</taxon>
    </lineage>
</organism>